<evidence type="ECO:0000313" key="3">
    <source>
        <dbReference type="EnsemblFungi" id="MAPG_02020T0"/>
    </source>
</evidence>
<dbReference type="EMBL" id="GL876967">
    <property type="protein sequence ID" value="KLU82953.1"/>
    <property type="molecule type" value="Genomic_DNA"/>
</dbReference>
<organism evidence="3 4">
    <name type="scientific">Magnaporthiopsis poae (strain ATCC 64411 / 73-15)</name>
    <name type="common">Kentucky bluegrass fungus</name>
    <name type="synonym">Magnaporthe poae</name>
    <dbReference type="NCBI Taxonomy" id="644358"/>
    <lineage>
        <taxon>Eukaryota</taxon>
        <taxon>Fungi</taxon>
        <taxon>Dikarya</taxon>
        <taxon>Ascomycota</taxon>
        <taxon>Pezizomycotina</taxon>
        <taxon>Sordariomycetes</taxon>
        <taxon>Sordariomycetidae</taxon>
        <taxon>Magnaporthales</taxon>
        <taxon>Magnaporthaceae</taxon>
        <taxon>Magnaporthiopsis</taxon>
    </lineage>
</organism>
<proteinExistence type="predicted"/>
<name>A0A0C4DQ82_MAGP6</name>
<reference evidence="2" key="2">
    <citation type="submission" date="2010-05" db="EMBL/GenBank/DDBJ databases">
        <title>The Genome Sequence of Magnaporthe poae strain ATCC 64411.</title>
        <authorList>
            <consortium name="The Broad Institute Genome Sequencing Platform"/>
            <consortium name="Broad Institute Genome Sequencing Center for Infectious Disease"/>
            <person name="Ma L.-J."/>
            <person name="Dead R."/>
            <person name="Young S."/>
            <person name="Zeng Q."/>
            <person name="Koehrsen M."/>
            <person name="Alvarado L."/>
            <person name="Berlin A."/>
            <person name="Chapman S.B."/>
            <person name="Chen Z."/>
            <person name="Freedman E."/>
            <person name="Gellesch M."/>
            <person name="Goldberg J."/>
            <person name="Griggs A."/>
            <person name="Gujja S."/>
            <person name="Heilman E.R."/>
            <person name="Heiman D."/>
            <person name="Hepburn T."/>
            <person name="Howarth C."/>
            <person name="Jen D."/>
            <person name="Larson L."/>
            <person name="Mehta T."/>
            <person name="Neiman D."/>
            <person name="Pearson M."/>
            <person name="Roberts A."/>
            <person name="Saif S."/>
            <person name="Shea T."/>
            <person name="Shenoy N."/>
            <person name="Sisk P."/>
            <person name="Stolte C."/>
            <person name="Sykes S."/>
            <person name="Walk T."/>
            <person name="White J."/>
            <person name="Yandava C."/>
            <person name="Haas B."/>
            <person name="Nusbaum C."/>
            <person name="Birren B."/>
        </authorList>
    </citation>
    <scope>NUCLEOTIDE SEQUENCE</scope>
    <source>
        <strain evidence="2">ATCC 64411</strain>
    </source>
</reference>
<dbReference type="Proteomes" id="UP000011715">
    <property type="component" value="Unassembled WGS sequence"/>
</dbReference>
<evidence type="ECO:0000313" key="2">
    <source>
        <dbReference type="EMBL" id="KLU82953.1"/>
    </source>
</evidence>
<dbReference type="VEuPathDB" id="FungiDB:MAPG_02020"/>
<accession>A0A0C4DQ82</accession>
<protein>
    <submittedName>
        <fullName evidence="2 3">Uncharacterized protein</fullName>
    </submittedName>
</protein>
<keyword evidence="4" id="KW-1185">Reference proteome</keyword>
<feature type="region of interest" description="Disordered" evidence="1">
    <location>
        <begin position="178"/>
        <end position="203"/>
    </location>
</feature>
<reference evidence="3" key="5">
    <citation type="submission" date="2015-06" db="UniProtKB">
        <authorList>
            <consortium name="EnsemblFungi"/>
        </authorList>
    </citation>
    <scope>IDENTIFICATION</scope>
    <source>
        <strain evidence="3">ATCC 64411</strain>
    </source>
</reference>
<feature type="region of interest" description="Disordered" evidence="1">
    <location>
        <begin position="85"/>
        <end position="112"/>
    </location>
</feature>
<evidence type="ECO:0000256" key="1">
    <source>
        <dbReference type="SAM" id="MobiDB-lite"/>
    </source>
</evidence>
<dbReference type="EnsemblFungi" id="MAPG_02020T0">
    <property type="protein sequence ID" value="MAPG_02020T0"/>
    <property type="gene ID" value="MAPG_02020"/>
</dbReference>
<evidence type="ECO:0000313" key="4">
    <source>
        <dbReference type="Proteomes" id="UP000011715"/>
    </source>
</evidence>
<dbReference type="EMBL" id="ADBL01000512">
    <property type="status" value="NOT_ANNOTATED_CDS"/>
    <property type="molecule type" value="Genomic_DNA"/>
</dbReference>
<reference evidence="3" key="4">
    <citation type="journal article" date="2015" name="G3 (Bethesda)">
        <title>Genome sequences of three phytopathogenic species of the Magnaporthaceae family of fungi.</title>
        <authorList>
            <person name="Okagaki L.H."/>
            <person name="Nunes C.C."/>
            <person name="Sailsbery J."/>
            <person name="Clay B."/>
            <person name="Brown D."/>
            <person name="John T."/>
            <person name="Oh Y."/>
            <person name="Young N."/>
            <person name="Fitzgerald M."/>
            <person name="Haas B.J."/>
            <person name="Zeng Q."/>
            <person name="Young S."/>
            <person name="Adiconis X."/>
            <person name="Fan L."/>
            <person name="Levin J.Z."/>
            <person name="Mitchell T.K."/>
            <person name="Okubara P.A."/>
            <person name="Farman M.L."/>
            <person name="Kohn L.M."/>
            <person name="Birren B."/>
            <person name="Ma L.-J."/>
            <person name="Dean R.A."/>
        </authorList>
    </citation>
    <scope>NUCLEOTIDE SEQUENCE</scope>
    <source>
        <strain evidence="3">ATCC 64411 / 73-15</strain>
    </source>
</reference>
<reference evidence="4" key="1">
    <citation type="submission" date="2010-05" db="EMBL/GenBank/DDBJ databases">
        <title>The genome sequence of Magnaporthe poae strain ATCC 64411.</title>
        <authorList>
            <person name="Ma L.-J."/>
            <person name="Dead R."/>
            <person name="Young S."/>
            <person name="Zeng Q."/>
            <person name="Koehrsen M."/>
            <person name="Alvarado L."/>
            <person name="Berlin A."/>
            <person name="Chapman S.B."/>
            <person name="Chen Z."/>
            <person name="Freedman E."/>
            <person name="Gellesch M."/>
            <person name="Goldberg J."/>
            <person name="Griggs A."/>
            <person name="Gujja S."/>
            <person name="Heilman E.R."/>
            <person name="Heiman D."/>
            <person name="Hepburn T."/>
            <person name="Howarth C."/>
            <person name="Jen D."/>
            <person name="Larson L."/>
            <person name="Mehta T."/>
            <person name="Neiman D."/>
            <person name="Pearson M."/>
            <person name="Roberts A."/>
            <person name="Saif S."/>
            <person name="Shea T."/>
            <person name="Shenoy N."/>
            <person name="Sisk P."/>
            <person name="Stolte C."/>
            <person name="Sykes S."/>
            <person name="Walk T."/>
            <person name="White J."/>
            <person name="Yandava C."/>
            <person name="Haas B."/>
            <person name="Nusbaum C."/>
            <person name="Birren B."/>
        </authorList>
    </citation>
    <scope>NUCLEOTIDE SEQUENCE [LARGE SCALE GENOMIC DNA]</scope>
    <source>
        <strain evidence="4">ATCC 64411 / 73-15</strain>
    </source>
</reference>
<dbReference type="AlphaFoldDB" id="A0A0C4DQ82"/>
<gene>
    <name evidence="2" type="ORF">MAPG_02020</name>
</gene>
<reference evidence="2" key="3">
    <citation type="submission" date="2011-03" db="EMBL/GenBank/DDBJ databases">
        <title>Annotation of Magnaporthe poae ATCC 64411.</title>
        <authorList>
            <person name="Ma L.-J."/>
            <person name="Dead R."/>
            <person name="Young S.K."/>
            <person name="Zeng Q."/>
            <person name="Gargeya S."/>
            <person name="Fitzgerald M."/>
            <person name="Haas B."/>
            <person name="Abouelleil A."/>
            <person name="Alvarado L."/>
            <person name="Arachchi H.M."/>
            <person name="Berlin A."/>
            <person name="Brown A."/>
            <person name="Chapman S.B."/>
            <person name="Chen Z."/>
            <person name="Dunbar C."/>
            <person name="Freedman E."/>
            <person name="Gearin G."/>
            <person name="Gellesch M."/>
            <person name="Goldberg J."/>
            <person name="Griggs A."/>
            <person name="Gujja S."/>
            <person name="Heiman D."/>
            <person name="Howarth C."/>
            <person name="Larson L."/>
            <person name="Lui A."/>
            <person name="MacDonald P.J.P."/>
            <person name="Mehta T."/>
            <person name="Montmayeur A."/>
            <person name="Murphy C."/>
            <person name="Neiman D."/>
            <person name="Pearson M."/>
            <person name="Priest M."/>
            <person name="Roberts A."/>
            <person name="Saif S."/>
            <person name="Shea T."/>
            <person name="Shenoy N."/>
            <person name="Sisk P."/>
            <person name="Stolte C."/>
            <person name="Sykes S."/>
            <person name="Yandava C."/>
            <person name="Wortman J."/>
            <person name="Nusbaum C."/>
            <person name="Birren B."/>
        </authorList>
    </citation>
    <scope>NUCLEOTIDE SEQUENCE</scope>
    <source>
        <strain evidence="2">ATCC 64411</strain>
    </source>
</reference>
<sequence length="203" mass="22670">MAEEREEAMDAVVPHTRGQGIFGGGSSLVRWTSQSHGATQLRLLGTQRRRWPVWERIPGRVDGSFFFACRNPGWVNMHLAPCPKKKKRKKMAGSSRDKIFMDPPPNPASKTSVSGLRAWQAIRTTHTLFTLADTYDTGHQQVTFAMHTQIKYAHRWPSRSARHTPAFNLSPYIHPSPRPSAAKALVTDPDSQQPTLAGLGYGK</sequence>